<evidence type="ECO:0000256" key="1">
    <source>
        <dbReference type="SAM" id="MobiDB-lite"/>
    </source>
</evidence>
<organism evidence="2 3">
    <name type="scientific">Portunus trituberculatus</name>
    <name type="common">Swimming crab</name>
    <name type="synonym">Neptunus trituberculatus</name>
    <dbReference type="NCBI Taxonomy" id="210409"/>
    <lineage>
        <taxon>Eukaryota</taxon>
        <taxon>Metazoa</taxon>
        <taxon>Ecdysozoa</taxon>
        <taxon>Arthropoda</taxon>
        <taxon>Crustacea</taxon>
        <taxon>Multicrustacea</taxon>
        <taxon>Malacostraca</taxon>
        <taxon>Eumalacostraca</taxon>
        <taxon>Eucarida</taxon>
        <taxon>Decapoda</taxon>
        <taxon>Pleocyemata</taxon>
        <taxon>Brachyura</taxon>
        <taxon>Eubrachyura</taxon>
        <taxon>Portunoidea</taxon>
        <taxon>Portunidae</taxon>
        <taxon>Portuninae</taxon>
        <taxon>Portunus</taxon>
    </lineage>
</organism>
<evidence type="ECO:0000313" key="2">
    <source>
        <dbReference type="EMBL" id="MPC59847.1"/>
    </source>
</evidence>
<evidence type="ECO:0000313" key="3">
    <source>
        <dbReference type="Proteomes" id="UP000324222"/>
    </source>
</evidence>
<keyword evidence="3" id="KW-1185">Reference proteome</keyword>
<name>A0A5B7GRN3_PORTR</name>
<comment type="caution">
    <text evidence="2">The sequence shown here is derived from an EMBL/GenBank/DDBJ whole genome shotgun (WGS) entry which is preliminary data.</text>
</comment>
<dbReference type="Proteomes" id="UP000324222">
    <property type="component" value="Unassembled WGS sequence"/>
</dbReference>
<feature type="compositionally biased region" description="Polar residues" evidence="1">
    <location>
        <begin position="65"/>
        <end position="79"/>
    </location>
</feature>
<accession>A0A5B7GRN3</accession>
<dbReference type="AlphaFoldDB" id="A0A5B7GRN3"/>
<feature type="region of interest" description="Disordered" evidence="1">
    <location>
        <begin position="47"/>
        <end position="79"/>
    </location>
</feature>
<gene>
    <name evidence="2" type="ORF">E2C01_053875</name>
</gene>
<dbReference type="EMBL" id="VSRR010016923">
    <property type="protein sequence ID" value="MPC59847.1"/>
    <property type="molecule type" value="Genomic_DNA"/>
</dbReference>
<reference evidence="2 3" key="1">
    <citation type="submission" date="2019-05" db="EMBL/GenBank/DDBJ databases">
        <title>Another draft genome of Portunus trituberculatus and its Hox gene families provides insights of decapod evolution.</title>
        <authorList>
            <person name="Jeong J.-H."/>
            <person name="Song I."/>
            <person name="Kim S."/>
            <person name="Choi T."/>
            <person name="Kim D."/>
            <person name="Ryu S."/>
            <person name="Kim W."/>
        </authorList>
    </citation>
    <scope>NUCLEOTIDE SEQUENCE [LARGE SCALE GENOMIC DNA]</scope>
    <source>
        <tissue evidence="2">Muscle</tissue>
    </source>
</reference>
<protein>
    <submittedName>
        <fullName evidence="2">Uncharacterized protein</fullName>
    </submittedName>
</protein>
<sequence length="79" mass="8645">MKAYFGQLNILEQLGNLTTAGDDNALLIAGLGINIQMTLKTWNTPEHNYSSTRISQREPKHTSLAGLQSLTKGTNTQTI</sequence>
<proteinExistence type="predicted"/>